<protein>
    <submittedName>
        <fullName evidence="1">Uncharacterized protein</fullName>
    </submittedName>
</protein>
<keyword evidence="2" id="KW-1185">Reference proteome</keyword>
<organism evidence="1 2">
    <name type="scientific">Plasmodium brasilianum</name>
    <dbReference type="NCBI Taxonomy" id="5824"/>
    <lineage>
        <taxon>Eukaryota</taxon>
        <taxon>Sar</taxon>
        <taxon>Alveolata</taxon>
        <taxon>Apicomplexa</taxon>
        <taxon>Aconoidasida</taxon>
        <taxon>Haemosporida</taxon>
        <taxon>Plasmodiidae</taxon>
        <taxon>Plasmodium</taxon>
        <taxon>Plasmodium (Plasmodium)</taxon>
    </lineage>
</organism>
<dbReference type="Proteomes" id="UP001056978">
    <property type="component" value="Chromosome 13"/>
</dbReference>
<reference evidence="1" key="1">
    <citation type="submission" date="2022-06" db="EMBL/GenBank/DDBJ databases">
        <title>The First Complete Genome of the Simian Malaria Parasite Plasmodium brasilianum.</title>
        <authorList>
            <person name="Bajic M."/>
            <person name="Ravishankar S."/>
        </authorList>
    </citation>
    <scope>NUCLEOTIDE SEQUENCE</scope>
    <source>
        <strain evidence="1">Bolivian I</strain>
    </source>
</reference>
<comment type="caution">
    <text evidence="1">The sequence shown here is derived from an EMBL/GenBank/DDBJ whole genome shotgun (WGS) entry which is preliminary data.</text>
</comment>
<dbReference type="EMBL" id="CM043781">
    <property type="protein sequence ID" value="KAI4835890.1"/>
    <property type="molecule type" value="Genomic_DNA"/>
</dbReference>
<name>A0ACB9Y4P5_PLABR</name>
<sequence>MEIKLNTIFNDILLLQTDEHKIENHDKCFVDKRQNILCAECINKILFNNCPLYKKYLLFKSLNDIYSVNNCHDFRHHFSFFLLDHTLFLSNTFEYLEGTTKLNEQDNDNNKEDDYAYSVNNELIILATNACKEFLNICSEDLCNIFKDAIYTCVLVRLKKISSYNKKKKNSFILKFLKNLIDHIEVIHTTLKEESVVIEGFMKLFIQNYSINENSKNEKPKKIYFYPNQFFLNQQNDSINVDDYNNKELLLTLQIIYSLWNENSLWQIKHDLLKNFFIILIKNFKYINKNTDLCNYCIEFIYLITKNLNDITYFFNTIIFHSESKKGSQEAINTPTIVSGDNINSNSNHQQTLSSSIHISSNQKERNWNDLFTSHYLGKNNVSYESGDASKPEELCRRSEYNKNEILFEIYKDEGEESTEKGKLTYKRKNSEKKYNENYTKEVELKHINYKFRQKEKACTGMFIQEKNKNKCKDKYNQSEEQTILVHNYSDEYELISSEEENISKLLKRNYYKEKIGLNLSKESKNFMNNCSENYKGIINISTNISGEYSNYGKKGIECNSNFFKTKENADNINMESLQMKQESSKNQGNEQHYYHDLNSSIYSIISTTTIPNEFEIGNIKQSRSNEGISKSSENKEVEEAGLGEPESDEPYLEGSYLEGSDRCNEDLEQFEEIIVQEESQSIHSQSICKENKRIHNMKNGSKEEIKNNAYVYFKTRDINNTLSYGESYYNSGSEEKNTLDIKITEKYENIHIFIILCDNLQEALLNNINRDIQMKCLDIFYKFCSIDEAIVNIILSHTSLVEWIFDFISNTKYECLREKALNFLVTFFFNNSLFSHTHAHYMLDVLINIISKYVNRNSGIYNNVSSDYSIFFYFLKALDMLIHIAYSSIKILHIFKVINIISFLVVSPNSAPTNIKDIISFFENLLLKNSRINTNVYHNSRGCNVINKNNGERYELKKNEMNLPIHKKTFSNIYDESVKGNDCAHDCFLYRGPRIHKNDFPCAHNKRRTGLKNGMKSEVTEHISGKIIRGISGHAEVITHTISCKSESRTKYFTNDIINKFYVTNISSLFKVLKTVLNIIKIVNKNKEDIYVELIYNEPNNSLNELCLAIMKLLFSLTYILNRNDNFLINEEIINEKDNFYTDNNNNNANNNDNDNNNDNNNDNDNDNDNDSDGDNDNELQIFTFIKIILYFFIELHSFFRNIMKERKDTPFEKDILNFIKILYLSCIYIFEDITERKKLFNNISTSICFSSFFTPFFHLFSNILTHVEEISASYLHCFEKDPHNTAQNRIEQHVDTNGENKNDQLDTDNYKELTSVIFAEYKKRIKQILIKNKPFTLFFQYVHSNNYSNGKRDTNRGTYPECYRILELLIYEEGELFKEKKNKKDILIEIIKKNDFYFTKVLLFNFNDNEDLIETVIYIFYLCLNHDKNFIEKKLNISKVDNYVENIFSLNDFEVNINPLFLFMALSYSYYFITKDKILSLFTCIKKEMYKINVPLWLNIKKIKNIYFAFDCIFSLKINSGNYSLYISFIIYIIKLELSLYSSKQADQVDSRLYLSISKNNDLVKRIFENVETDKIPNNHIIYVYYLIIKLRKYCVEQCKSLSLYKMMNTVIRYMSTAVNTAEEINDIFSFFFIFFENLEIFAQTDIFNIITLLQKLSFYVKSSMKEFFNKNNNLKEVDNNEILPNSLKFENSFFYFILNLILYCRKYNQIQNINVLSSSISLIQLLIYAIQFTNNHFKSLSILILSLLILPMPKTPKTVSPLLMKLSTSFDKCAEDILLLDSKTSMPTESSSSTTSSTMSNHISSSREKYVIRKNLFFPLVSSTHANIRLSSLSLLLSLLLTNNIVLLDEEVFSFFIFLINSSFLSEWNDIQNDLLFAIINVLLLSTILNLKAKSFCFNFIYSFRPFFLRGILRLSRNENIIIHKLFFLLITVKIKPLWFDLKSYSEKILKILLNIVTKKDLDIMTFNCISSLAYETFTINKNNTEDSSSKEGVNKCVIGNLEEYLETYKKNIRNNDGDVYCTLVFNKFKCEHIDYDAVLAVLNTTRLLLYK</sequence>
<evidence type="ECO:0000313" key="1">
    <source>
        <dbReference type="EMBL" id="KAI4835890.1"/>
    </source>
</evidence>
<accession>A0ACB9Y4P5</accession>
<gene>
    <name evidence="1" type="ORF">MKS88_005108</name>
</gene>
<evidence type="ECO:0000313" key="2">
    <source>
        <dbReference type="Proteomes" id="UP001056978"/>
    </source>
</evidence>
<proteinExistence type="predicted"/>